<dbReference type="AlphaFoldDB" id="A0A239EIS1"/>
<reference evidence="2 3" key="1">
    <citation type="submission" date="2017-06" db="EMBL/GenBank/DDBJ databases">
        <authorList>
            <person name="Kim H.J."/>
            <person name="Triplett B.A."/>
        </authorList>
    </citation>
    <scope>NUCLEOTIDE SEQUENCE [LARGE SCALE GENOMIC DNA]</scope>
    <source>
        <strain evidence="2 3">DSM 43151</strain>
    </source>
</reference>
<dbReference type="Proteomes" id="UP000198415">
    <property type="component" value="Unassembled WGS sequence"/>
</dbReference>
<evidence type="ECO:0000313" key="2">
    <source>
        <dbReference type="EMBL" id="SNS44168.1"/>
    </source>
</evidence>
<gene>
    <name evidence="2" type="ORF">SAMN06264365_115190</name>
</gene>
<sequence length="82" mass="8609">MVNNETGTAAEPVRLRGWLTMSLGLVCIVLGSVWTLQGLDLFEHELMSGKTAWAAVGGVVALLGLALVVIGMRRRSGGKTTA</sequence>
<feature type="transmembrane region" description="Helical" evidence="1">
    <location>
        <begin position="18"/>
        <end position="39"/>
    </location>
</feature>
<feature type="transmembrane region" description="Helical" evidence="1">
    <location>
        <begin position="51"/>
        <end position="70"/>
    </location>
</feature>
<dbReference type="RefSeq" id="WP_089296914.1">
    <property type="nucleotide sequence ID" value="NZ_BOMU01000072.1"/>
</dbReference>
<dbReference type="EMBL" id="FZNR01000015">
    <property type="protein sequence ID" value="SNS44168.1"/>
    <property type="molecule type" value="Genomic_DNA"/>
</dbReference>
<evidence type="ECO:0008006" key="4">
    <source>
        <dbReference type="Google" id="ProtNLM"/>
    </source>
</evidence>
<proteinExistence type="predicted"/>
<keyword evidence="1" id="KW-0472">Membrane</keyword>
<keyword evidence="1" id="KW-0812">Transmembrane</keyword>
<evidence type="ECO:0000256" key="1">
    <source>
        <dbReference type="SAM" id="Phobius"/>
    </source>
</evidence>
<organism evidence="2 3">
    <name type="scientific">Actinoplanes regularis</name>
    <dbReference type="NCBI Taxonomy" id="52697"/>
    <lineage>
        <taxon>Bacteria</taxon>
        <taxon>Bacillati</taxon>
        <taxon>Actinomycetota</taxon>
        <taxon>Actinomycetes</taxon>
        <taxon>Micromonosporales</taxon>
        <taxon>Micromonosporaceae</taxon>
        <taxon>Actinoplanes</taxon>
    </lineage>
</organism>
<keyword evidence="3" id="KW-1185">Reference proteome</keyword>
<protein>
    <recommendedName>
        <fullName evidence="4">LPXTG-motif cell wall anchor domain-containing protein</fullName>
    </recommendedName>
</protein>
<accession>A0A239EIS1</accession>
<evidence type="ECO:0000313" key="3">
    <source>
        <dbReference type="Proteomes" id="UP000198415"/>
    </source>
</evidence>
<keyword evidence="1" id="KW-1133">Transmembrane helix</keyword>
<dbReference type="OrthoDB" id="4640879at2"/>
<name>A0A239EIS1_9ACTN</name>